<dbReference type="Proteomes" id="UP000315369">
    <property type="component" value="Unassembled WGS sequence"/>
</dbReference>
<dbReference type="EMBL" id="VIFM01000107">
    <property type="protein sequence ID" value="TQF13243.1"/>
    <property type="molecule type" value="Genomic_DNA"/>
</dbReference>
<organism evidence="2 3">
    <name type="scientific">Myxococcus llanfairpwllgwyngyllgogerychwyrndrobwllllantysiliogogogochensis</name>
    <dbReference type="NCBI Taxonomy" id="2590453"/>
    <lineage>
        <taxon>Bacteria</taxon>
        <taxon>Pseudomonadati</taxon>
        <taxon>Myxococcota</taxon>
        <taxon>Myxococcia</taxon>
        <taxon>Myxococcales</taxon>
        <taxon>Cystobacterineae</taxon>
        <taxon>Myxococcaceae</taxon>
        <taxon>Myxococcus</taxon>
    </lineage>
</organism>
<protein>
    <submittedName>
        <fullName evidence="2">DUF2169 domain-containing protein</fullName>
    </submittedName>
</protein>
<dbReference type="AlphaFoldDB" id="A0A540WW50"/>
<name>A0A540WW50_9BACT</name>
<comment type="caution">
    <text evidence="2">The sequence shown here is derived from an EMBL/GenBank/DDBJ whole genome shotgun (WGS) entry which is preliminary data.</text>
</comment>
<accession>A0A540WW50</accession>
<dbReference type="RefSeq" id="WP_141645044.1">
    <property type="nucleotide sequence ID" value="NZ_VIFM01000107.1"/>
</dbReference>
<dbReference type="InterPro" id="IPR018683">
    <property type="entry name" value="DUF2169"/>
</dbReference>
<reference evidence="2 3" key="1">
    <citation type="submission" date="2019-06" db="EMBL/GenBank/DDBJ databases">
        <authorList>
            <person name="Livingstone P."/>
            <person name="Whitworth D."/>
        </authorList>
    </citation>
    <scope>NUCLEOTIDE SEQUENCE [LARGE SCALE GENOMIC DNA]</scope>
    <source>
        <strain evidence="2 3">AM401</strain>
    </source>
</reference>
<evidence type="ECO:0000259" key="1">
    <source>
        <dbReference type="Pfam" id="PF09937"/>
    </source>
</evidence>
<dbReference type="OrthoDB" id="233093at2"/>
<sequence length="336" mass="38248">MWVLANKTPYAAQRCFARDRHGAETWVVIVKGTFQIAPDGSTPLASHQEPVCLEPRYRGEPGKSSLLHESDLEHDKPTTDVLLHGHAHAPRGRAVTELDVGFRVGRLTKMLRVFGDRRWRSRLGMTLEAARPFLQMPLTYERAFGGVDAAAARPASSWESRNPVGVGFAVEARHLEGHQAPNVELPSMLIRSWRDRPRPAGMGPVARDWSPRRELAGTFDSKWEQDRQPLLPVDFNDHFRQCAPEDQQTAEPLRGGEPVALLNLTTDGELRFTLPRVWLTFRTRLGREDVEHRARMHTVILEPDARRVVIVWGTSLRCHGREHQLERTVIREKPFM</sequence>
<keyword evidence="3" id="KW-1185">Reference proteome</keyword>
<proteinExistence type="predicted"/>
<feature type="domain" description="DUF2169" evidence="1">
    <location>
        <begin position="21"/>
        <end position="312"/>
    </location>
</feature>
<evidence type="ECO:0000313" key="3">
    <source>
        <dbReference type="Proteomes" id="UP000315369"/>
    </source>
</evidence>
<dbReference type="Pfam" id="PF09937">
    <property type="entry name" value="DUF2169"/>
    <property type="match status" value="1"/>
</dbReference>
<evidence type="ECO:0000313" key="2">
    <source>
        <dbReference type="EMBL" id="TQF13243.1"/>
    </source>
</evidence>
<gene>
    <name evidence="2" type="ORF">FJV41_24915</name>
</gene>